<dbReference type="HOGENOM" id="CLU_2505444_0_0_10"/>
<dbReference type="KEGG" id="ash:AL1_12900"/>
<dbReference type="PATRIC" id="fig|717959.3.peg.2960"/>
<protein>
    <submittedName>
        <fullName evidence="1">Uncharacterized protein</fullName>
    </submittedName>
</protein>
<dbReference type="RefSeq" id="WP_015546660.1">
    <property type="nucleotide sequence ID" value="NC_021030.1"/>
</dbReference>
<name>D4ILE7_9BACT</name>
<dbReference type="Proteomes" id="UP000008794">
    <property type="component" value="Chromosome"/>
</dbReference>
<keyword evidence="2" id="KW-1185">Reference proteome</keyword>
<evidence type="ECO:0000313" key="2">
    <source>
        <dbReference type="Proteomes" id="UP000008794"/>
    </source>
</evidence>
<accession>D4ILE7</accession>
<dbReference type="STRING" id="717959.AL1_12900"/>
<dbReference type="GeneID" id="92757917"/>
<reference evidence="1 2" key="1">
    <citation type="submission" date="2010-03" db="EMBL/GenBank/DDBJ databases">
        <title>The genome sequence of Alistipes shahii WAL 8301.</title>
        <authorList>
            <consortium name="metaHIT consortium -- http://www.metahit.eu/"/>
            <person name="Pajon A."/>
            <person name="Turner K."/>
            <person name="Parkhill J."/>
        </authorList>
    </citation>
    <scope>NUCLEOTIDE SEQUENCE [LARGE SCALE GENOMIC DNA]</scope>
    <source>
        <strain evidence="1 2">WAL 8301</strain>
    </source>
</reference>
<sequence length="85" mass="10076">MSLKVTQERLKEIEDESYILSDGEMSAEFRQFLSDYRIEVRVWKHPRTNFDYVFYTRDLQVANLSINLKKGGNSAIQIVKQLFDL</sequence>
<reference evidence="1 2" key="2">
    <citation type="submission" date="2010-03" db="EMBL/GenBank/DDBJ databases">
        <authorList>
            <person name="Pajon A."/>
        </authorList>
    </citation>
    <scope>NUCLEOTIDE SEQUENCE [LARGE SCALE GENOMIC DNA]</scope>
    <source>
        <strain evidence="1 2">WAL 8301</strain>
    </source>
</reference>
<organism evidence="1 2">
    <name type="scientific">Alistipes shahii WAL 8301</name>
    <dbReference type="NCBI Taxonomy" id="717959"/>
    <lineage>
        <taxon>Bacteria</taxon>
        <taxon>Pseudomonadati</taxon>
        <taxon>Bacteroidota</taxon>
        <taxon>Bacteroidia</taxon>
        <taxon>Bacteroidales</taxon>
        <taxon>Rikenellaceae</taxon>
        <taxon>Alistipes</taxon>
    </lineage>
</organism>
<evidence type="ECO:0000313" key="1">
    <source>
        <dbReference type="EMBL" id="CBK63759.1"/>
    </source>
</evidence>
<proteinExistence type="predicted"/>
<dbReference type="EMBL" id="FP929032">
    <property type="protein sequence ID" value="CBK63759.1"/>
    <property type="molecule type" value="Genomic_DNA"/>
</dbReference>
<dbReference type="AlphaFoldDB" id="D4ILE7"/>
<gene>
    <name evidence="1" type="ORF">AL1_12900</name>
</gene>
<dbReference type="BioCyc" id="ASHA717959:AL1_RS06005-MONOMER"/>